<feature type="domain" description="C2H2-type" evidence="7">
    <location>
        <begin position="904"/>
        <end position="932"/>
    </location>
</feature>
<feature type="compositionally biased region" description="Polar residues" evidence="5">
    <location>
        <begin position="983"/>
        <end position="1006"/>
    </location>
</feature>
<evidence type="ECO:0000259" key="7">
    <source>
        <dbReference type="PROSITE" id="PS50157"/>
    </source>
</evidence>
<name>A0AA85JGI7_TRIRE</name>
<sequence length="1533" mass="168519">MITNNTTFITTTASNNHPCTPATTASTTIATITSSTATATATTPNNNNNSNTIIAKLTDCATYFAVVSDTCAFNRNLCKNRCSRIPFLDLATHISQRPAPWLHQTYREYSRGSCCVGGPSSKDPHVFLRYPRYRWHLDDPSSSKKRKTANQRLWYTLQNGLKALGVPPDLVPVVTRRAYSIAGLSIPVSLANYRDYTDGGHNSRVVSSSVSHAIGINNNNNTNNNLNLSIGIVSRSFSGATTNASQRKNVYNNNNYGESEYHDTSSTVVLHEDDEVCAHRSRDSSGFLNGDVGGDGGDEIMQSFDGLLYTLNKRNKLNSDDFILSDRKDLHNDDSRQNMMHIISSRKSDYCRTYNDLDNISEDYCHENGGDVGEYGRQLDENDDDGINGSINDGGDNDCEENVQWWSSTSGSGRRCRRLGGGNRNAASDDSGAVSRRGGKHRSSDLRSVKMTKFINRKIVNQKGSRSSQNFPVVVNNRLGGRRFAKRHHLGRSFAGRLRTNESHMDDDMLSSYAYATKSNPSVGRRGGSRAMTRLGTRHMGDSLKTLQHYGSIREKMNHCNEDPWDDIVDNDEPGYQLNAPSLVVVHDKCRDSQTFVDCHSSSDQFNALKNNTYSASSSFSSTHSSYPPPSTLPPPYQHHPSSSIYAVNLSNHCFPECFSSSSSPVVLSQTKFIQSCVTPMNWSNTSFANQSNMSSLSSHTSTSMNMNLSSVSSSCIVPSSSSLLLSSSSPSIDSTQTMEELNTGYFLHRCSDPRPPSTNNSNNNNNNEYLIMPIGEFHRGNMSRQSDSCIDNNNNNNNNNNNCIDVSMNRGSSLPLPVIADYSHNNSSSTTSGNNNNNSISTVSHLTFSINDTNNNSNNNNNNNNGRVVVGDLQTIVNPQQTTTAVVAAAATTTTTTTTVTFFICEVCSSRYRSTAGLRYHYHSQHSGYTPQNPISASAARLVVPIGEERGMGVGGGLRGGRPRRHRGSTASSKSRDKLINSHYSSDYQGSTEQEGGSNSFLSSHYSKVASQSSNSAYSPPLSSSQMSKRGQHTVSTVNRMDCKPLTTDSSRSMMIVEPKLVENLIVNHQASLKYYKEEENMPANHHFNSTEPADDNELDINNINFMRPVIIKKSSTFMKNNNNNNASGDCLSQCSLSSVTTTPNSLIIMNNSAIAPSRYQIMDYNTNSYSGGGGGSSNNSSSGGSGVGAGHIPHSNIPPPVQQHNSSHLSLINSSSEMHFSNNNTADTTTVSNNNSHSRCHPQFPYSSHPPHSYASSMKPSPHGNWWNSQHLSYNQLAYTSSSSSSVVSTTSSIPSNYNSFPALSQPLTPQQQHPSITFNRISPQQRRYERQNCRDSRRLGGLVRSSVNPSTSSTTTALSSVPICDYCLGSEAINPRIGHSEGMLHCSRCGHYGHYTCLRLSPHVIEAAVRYPWQCIGCKTCWLCDQGDQEDRMIFCWDCDRVFHAHCLRSRLPRSPDTHWTCDICIHELYNSNNTKLSFEQRTHSNSGYDPYSNNNNSGTNSNSLNQIHSVGGDGYFTTVQHHAHNIPRS</sequence>
<feature type="compositionally biased region" description="Polar residues" evidence="5">
    <location>
        <begin position="1223"/>
        <end position="1239"/>
    </location>
</feature>
<dbReference type="InterPro" id="IPR001965">
    <property type="entry name" value="Znf_PHD"/>
</dbReference>
<feature type="domain" description="PHD-type" evidence="6">
    <location>
        <begin position="1364"/>
        <end position="1424"/>
    </location>
</feature>
<keyword evidence="8" id="KW-1185">Reference proteome</keyword>
<dbReference type="PROSITE" id="PS50157">
    <property type="entry name" value="ZINC_FINGER_C2H2_2"/>
    <property type="match status" value="1"/>
</dbReference>
<accession>A0AA85JGI7</accession>
<reference evidence="9" key="2">
    <citation type="submission" date="2023-11" db="UniProtKB">
        <authorList>
            <consortium name="WormBaseParasite"/>
        </authorList>
    </citation>
    <scope>IDENTIFICATION</scope>
</reference>
<dbReference type="InterPro" id="IPR013087">
    <property type="entry name" value="Znf_C2H2_type"/>
</dbReference>
<evidence type="ECO:0000313" key="8">
    <source>
        <dbReference type="Proteomes" id="UP000050795"/>
    </source>
</evidence>
<reference evidence="8" key="1">
    <citation type="submission" date="2022-06" db="EMBL/GenBank/DDBJ databases">
        <authorList>
            <person name="Berger JAMES D."/>
            <person name="Berger JAMES D."/>
        </authorList>
    </citation>
    <scope>NUCLEOTIDE SEQUENCE [LARGE SCALE GENOMIC DNA]</scope>
</reference>
<dbReference type="InterPro" id="IPR013083">
    <property type="entry name" value="Znf_RING/FYVE/PHD"/>
</dbReference>
<dbReference type="InterPro" id="IPR011011">
    <property type="entry name" value="Znf_FYVE_PHD"/>
</dbReference>
<dbReference type="Proteomes" id="UP000050795">
    <property type="component" value="Unassembled WGS sequence"/>
</dbReference>
<keyword evidence="3" id="KW-0862">Zinc</keyword>
<evidence type="ECO:0008006" key="10">
    <source>
        <dbReference type="Google" id="ProtNLM"/>
    </source>
</evidence>
<protein>
    <recommendedName>
        <fullName evidence="10">PHD finger protein 10</fullName>
    </recommendedName>
</protein>
<dbReference type="SUPFAM" id="SSF57903">
    <property type="entry name" value="FYVE/PHD zinc finger"/>
    <property type="match status" value="2"/>
</dbReference>
<dbReference type="PROSITE" id="PS00028">
    <property type="entry name" value="ZINC_FINGER_C2H2_1"/>
    <property type="match status" value="1"/>
</dbReference>
<feature type="region of interest" description="Disordered" evidence="5">
    <location>
        <begin position="407"/>
        <end position="445"/>
    </location>
</feature>
<dbReference type="SMART" id="SM00249">
    <property type="entry name" value="PHD"/>
    <property type="match status" value="2"/>
</dbReference>
<dbReference type="GO" id="GO:0008270">
    <property type="term" value="F:zinc ion binding"/>
    <property type="evidence" value="ECO:0007669"/>
    <property type="project" value="UniProtKB-KW"/>
</dbReference>
<evidence type="ECO:0000256" key="2">
    <source>
        <dbReference type="ARBA" id="ARBA00022771"/>
    </source>
</evidence>
<feature type="region of interest" description="Disordered" evidence="5">
    <location>
        <begin position="1174"/>
        <end position="1209"/>
    </location>
</feature>
<dbReference type="InterPro" id="IPR019787">
    <property type="entry name" value="Znf_PHD-finger"/>
</dbReference>
<keyword evidence="1" id="KW-0479">Metal-binding</keyword>
<evidence type="ECO:0000256" key="1">
    <source>
        <dbReference type="ARBA" id="ARBA00022723"/>
    </source>
</evidence>
<organism evidence="8 9">
    <name type="scientific">Trichobilharzia regenti</name>
    <name type="common">Nasal bird schistosome</name>
    <dbReference type="NCBI Taxonomy" id="157069"/>
    <lineage>
        <taxon>Eukaryota</taxon>
        <taxon>Metazoa</taxon>
        <taxon>Spiralia</taxon>
        <taxon>Lophotrochozoa</taxon>
        <taxon>Platyhelminthes</taxon>
        <taxon>Trematoda</taxon>
        <taxon>Digenea</taxon>
        <taxon>Strigeidida</taxon>
        <taxon>Schistosomatoidea</taxon>
        <taxon>Schistosomatidae</taxon>
        <taxon>Trichobilharzia</taxon>
    </lineage>
</organism>
<evidence type="ECO:0000259" key="6">
    <source>
        <dbReference type="PROSITE" id="PS50016"/>
    </source>
</evidence>
<proteinExistence type="predicted"/>
<dbReference type="Gene3D" id="3.30.40.10">
    <property type="entry name" value="Zinc/RING finger domain, C3HC4 (zinc finger)"/>
    <property type="match status" value="1"/>
</dbReference>
<feature type="region of interest" description="Disordered" evidence="5">
    <location>
        <begin position="950"/>
        <end position="1047"/>
    </location>
</feature>
<feature type="domain" description="PHD-type" evidence="6">
    <location>
        <begin position="1421"/>
        <end position="1471"/>
    </location>
</feature>
<evidence type="ECO:0000313" key="9">
    <source>
        <dbReference type="WBParaSite" id="TREG1_28800.2"/>
    </source>
</evidence>
<dbReference type="PROSITE" id="PS50016">
    <property type="entry name" value="ZF_PHD_2"/>
    <property type="match status" value="2"/>
</dbReference>
<evidence type="ECO:0000256" key="3">
    <source>
        <dbReference type="ARBA" id="ARBA00022833"/>
    </source>
</evidence>
<feature type="compositionally biased region" description="Low complexity" evidence="5">
    <location>
        <begin position="1007"/>
        <end position="1030"/>
    </location>
</feature>
<evidence type="ECO:0000256" key="5">
    <source>
        <dbReference type="SAM" id="MobiDB-lite"/>
    </source>
</evidence>
<evidence type="ECO:0000256" key="4">
    <source>
        <dbReference type="PROSITE-ProRule" id="PRU00042"/>
    </source>
</evidence>
<dbReference type="Pfam" id="PF00628">
    <property type="entry name" value="PHD"/>
    <property type="match status" value="1"/>
</dbReference>
<dbReference type="WBParaSite" id="TREG1_28800.2">
    <property type="protein sequence ID" value="TREG1_28800.2"/>
    <property type="gene ID" value="TREG1_28800"/>
</dbReference>
<dbReference type="PANTHER" id="PTHR42264">
    <property type="entry name" value="EPHRIN_REC_LIKE DOMAIN-CONTAINING PROTEIN"/>
    <property type="match status" value="1"/>
</dbReference>
<dbReference type="PANTHER" id="PTHR42264:SF3">
    <property type="entry name" value="F-BOX DOMAIN-CONTAINING PROTEIN-RELATED"/>
    <property type="match status" value="1"/>
</dbReference>
<feature type="region of interest" description="Disordered" evidence="5">
    <location>
        <begin position="1223"/>
        <end position="1242"/>
    </location>
</feature>
<keyword evidence="2 4" id="KW-0863">Zinc-finger</keyword>
<dbReference type="CDD" id="cd15526">
    <property type="entry name" value="PHD1_MOZ_d4"/>
    <property type="match status" value="1"/>
</dbReference>